<keyword evidence="1" id="KW-1133">Transmembrane helix</keyword>
<keyword evidence="1" id="KW-0472">Membrane</keyword>
<evidence type="ECO:0000313" key="3">
    <source>
        <dbReference type="EMBL" id="PSK83748.1"/>
    </source>
</evidence>
<proteinExistence type="predicted"/>
<feature type="transmembrane region" description="Helical" evidence="1">
    <location>
        <begin position="12"/>
        <end position="37"/>
    </location>
</feature>
<dbReference type="OrthoDB" id="1495564at2"/>
<evidence type="ECO:0000313" key="5">
    <source>
        <dbReference type="Proteomes" id="UP000396862"/>
    </source>
</evidence>
<gene>
    <name evidence="3" type="ORF">CLV93_103163</name>
    <name evidence="2" type="ORF">JCM18694_35380</name>
</gene>
<name>A0A2P8CFK1_9BACT</name>
<dbReference type="EMBL" id="PYGC01000003">
    <property type="protein sequence ID" value="PSK83748.1"/>
    <property type="molecule type" value="Genomic_DNA"/>
</dbReference>
<dbReference type="EMBL" id="BLAU01000001">
    <property type="protein sequence ID" value="GET23292.1"/>
    <property type="molecule type" value="Genomic_DNA"/>
</dbReference>
<dbReference type="Proteomes" id="UP000396862">
    <property type="component" value="Unassembled WGS sequence"/>
</dbReference>
<reference evidence="3 4" key="1">
    <citation type="submission" date="2018-03" db="EMBL/GenBank/DDBJ databases">
        <title>Genomic Encyclopedia of Archaeal and Bacterial Type Strains, Phase II (KMG-II): from individual species to whole genera.</title>
        <authorList>
            <person name="Goeker M."/>
        </authorList>
    </citation>
    <scope>NUCLEOTIDE SEQUENCE [LARGE SCALE GENOMIC DNA]</scope>
    <source>
        <strain evidence="3 4">DSM 27267</strain>
    </source>
</reference>
<keyword evidence="1" id="KW-0812">Transmembrane</keyword>
<dbReference type="RefSeq" id="WP_106541588.1">
    <property type="nucleotide sequence ID" value="NZ_BLAU01000001.1"/>
</dbReference>
<dbReference type="AlphaFoldDB" id="A0A2P8CFK1"/>
<organism evidence="3 4">
    <name type="scientific">Prolixibacter denitrificans</name>
    <dbReference type="NCBI Taxonomy" id="1541063"/>
    <lineage>
        <taxon>Bacteria</taxon>
        <taxon>Pseudomonadati</taxon>
        <taxon>Bacteroidota</taxon>
        <taxon>Bacteroidia</taxon>
        <taxon>Marinilabiliales</taxon>
        <taxon>Prolixibacteraceae</taxon>
        <taxon>Prolixibacter</taxon>
    </lineage>
</organism>
<comment type="caution">
    <text evidence="3">The sequence shown here is derived from an EMBL/GenBank/DDBJ whole genome shotgun (WGS) entry which is preliminary data.</text>
</comment>
<sequence>MIEKLKIFKNKLFILMIVSFAVTYLGGQDAITSTILYNKLDLTNPIKFQIEDKYNKKENGQSFPDLNFRGKIVGTDDEKEIKVSKGDFDKHEIGQIIKVYKTKSDEFMTEHEIDNQGIIHIGKTGFSFVFIPTIIFFTLGLFCLIVILKK</sequence>
<evidence type="ECO:0000313" key="4">
    <source>
        <dbReference type="Proteomes" id="UP000240621"/>
    </source>
</evidence>
<evidence type="ECO:0000313" key="2">
    <source>
        <dbReference type="EMBL" id="GET23292.1"/>
    </source>
</evidence>
<accession>A0A2P8CFK1</accession>
<reference evidence="2 5" key="2">
    <citation type="submission" date="2019-10" db="EMBL/GenBank/DDBJ databases">
        <title>Prolixibacter strains distinguished by the presence of nitrate reductase genes were adept at nitrate-dependent anaerobic corrosion of metallic iron and carbon steel.</title>
        <authorList>
            <person name="Iino T."/>
            <person name="Shono N."/>
            <person name="Ito K."/>
            <person name="Nakamura R."/>
            <person name="Sueoka K."/>
            <person name="Harayama S."/>
            <person name="Ohkuma M."/>
        </authorList>
    </citation>
    <scope>NUCLEOTIDE SEQUENCE [LARGE SCALE GENOMIC DNA]</scope>
    <source>
        <strain evidence="2 5">MIC1-1</strain>
    </source>
</reference>
<dbReference type="Proteomes" id="UP000240621">
    <property type="component" value="Unassembled WGS sequence"/>
</dbReference>
<evidence type="ECO:0000256" key="1">
    <source>
        <dbReference type="SAM" id="Phobius"/>
    </source>
</evidence>
<keyword evidence="5" id="KW-1185">Reference proteome</keyword>
<protein>
    <submittedName>
        <fullName evidence="3">Uncharacterized protein</fullName>
    </submittedName>
</protein>
<feature type="transmembrane region" description="Helical" evidence="1">
    <location>
        <begin position="126"/>
        <end position="148"/>
    </location>
</feature>